<reference evidence="8 9" key="1">
    <citation type="journal article" date="2004" name="Nature">
        <title>Genome sequence of the ultrasmall unicellular red alga Cyanidioschyzon merolae 10D.</title>
        <authorList>
            <person name="Matsuzaki M."/>
            <person name="Misumi O."/>
            <person name="Shin-i T."/>
            <person name="Maruyama S."/>
            <person name="Takahara M."/>
            <person name="Miyagishima S."/>
            <person name="Mori T."/>
            <person name="Nishida K."/>
            <person name="Yagisawa F."/>
            <person name="Nishida K."/>
            <person name="Yoshida Y."/>
            <person name="Nishimura Y."/>
            <person name="Nakao S."/>
            <person name="Kobayashi T."/>
            <person name="Momoyama Y."/>
            <person name="Higashiyama T."/>
            <person name="Minoda A."/>
            <person name="Sano M."/>
            <person name="Nomoto H."/>
            <person name="Oishi K."/>
            <person name="Hayashi H."/>
            <person name="Ohta F."/>
            <person name="Nishizaka S."/>
            <person name="Haga S."/>
            <person name="Miura S."/>
            <person name="Morishita T."/>
            <person name="Kabeya Y."/>
            <person name="Terasawa K."/>
            <person name="Suzuki Y."/>
            <person name="Ishii Y."/>
            <person name="Asakawa S."/>
            <person name="Takano H."/>
            <person name="Ohta N."/>
            <person name="Kuroiwa H."/>
            <person name="Tanaka K."/>
            <person name="Shimizu N."/>
            <person name="Sugano S."/>
            <person name="Sato N."/>
            <person name="Nozaki H."/>
            <person name="Ogasawara N."/>
            <person name="Kohara Y."/>
            <person name="Kuroiwa T."/>
        </authorList>
    </citation>
    <scope>NUCLEOTIDE SEQUENCE [LARGE SCALE GENOMIC DNA]</scope>
    <source>
        <strain evidence="8 9">10D</strain>
    </source>
</reference>
<dbReference type="OrthoDB" id="4312at2759"/>
<dbReference type="OMA" id="NCPAKEC"/>
<keyword evidence="3 6" id="KW-0812">Transmembrane</keyword>
<dbReference type="AlphaFoldDB" id="M1V9U7"/>
<keyword evidence="5 6" id="KW-0472">Membrane</keyword>
<organism evidence="8 9">
    <name type="scientific">Cyanidioschyzon merolae (strain NIES-3377 / 10D)</name>
    <name type="common">Unicellular red alga</name>
    <dbReference type="NCBI Taxonomy" id="280699"/>
    <lineage>
        <taxon>Eukaryota</taxon>
        <taxon>Rhodophyta</taxon>
        <taxon>Bangiophyceae</taxon>
        <taxon>Cyanidiales</taxon>
        <taxon>Cyanidiaceae</taxon>
        <taxon>Cyanidioschyzon</taxon>
    </lineage>
</organism>
<feature type="transmembrane region" description="Helical" evidence="6">
    <location>
        <begin position="358"/>
        <end position="381"/>
    </location>
</feature>
<dbReference type="Pfam" id="PF00892">
    <property type="entry name" value="EamA"/>
    <property type="match status" value="1"/>
</dbReference>
<dbReference type="InterPro" id="IPR051258">
    <property type="entry name" value="Diverse_Substrate_Transporter"/>
</dbReference>
<feature type="transmembrane region" description="Helical" evidence="6">
    <location>
        <begin position="419"/>
        <end position="437"/>
    </location>
</feature>
<feature type="transmembrane region" description="Helical" evidence="6">
    <location>
        <begin position="117"/>
        <end position="135"/>
    </location>
</feature>
<dbReference type="GO" id="GO:0005886">
    <property type="term" value="C:plasma membrane"/>
    <property type="evidence" value="ECO:0007669"/>
    <property type="project" value="UniProtKB-SubCell"/>
</dbReference>
<dbReference type="Proteomes" id="UP000007014">
    <property type="component" value="Chromosome 16"/>
</dbReference>
<dbReference type="InterPro" id="IPR037185">
    <property type="entry name" value="EmrE-like"/>
</dbReference>
<dbReference type="EMBL" id="AP006498">
    <property type="protein sequence ID" value="BAM81749.1"/>
    <property type="molecule type" value="Genomic_DNA"/>
</dbReference>
<evidence type="ECO:0000256" key="1">
    <source>
        <dbReference type="ARBA" id="ARBA00004651"/>
    </source>
</evidence>
<evidence type="ECO:0000256" key="5">
    <source>
        <dbReference type="ARBA" id="ARBA00023136"/>
    </source>
</evidence>
<feature type="domain" description="EamA" evidence="7">
    <location>
        <begin position="290"/>
        <end position="436"/>
    </location>
</feature>
<dbReference type="Gramene" id="CMP102CT">
    <property type="protein sequence ID" value="CMP102CT"/>
    <property type="gene ID" value="CMP102C"/>
</dbReference>
<sequence>MKPLLVAWCSQRPAWVSSVTSLRPVYSSVDTRCGACCRTRHRPQRVRRLRNSCRSRVVASGTEASDHSPTGELKLSKRSGVRGRVFLLAVPFIWSTYSPSMRFLFQLSDVPPSAALLNLGPALCGALGFLVPILMKLGGRSASAWGRSGTSAAGGGRSALPFSIPHFPAGFAVGIELGVYMFLGTVLQLLALRFSPASQVGFLLQTSVVFTALLQRFWASRAASAKSSQDLRQGAAIACSLCGTTLLILDDDPDMFRRMLSGLGLASKPALHPGIAFIEGCTPLSAKLAGQISALAAAVLYALFTIRLSSERVRKSDAITVASVKTATLAVLSLIWYSMRADWQMDAAFFHRAGQSGLIAYILSTIWNGIFGTALTTWLQVKGQGAGRVSPTEAGIVYATSPLWGAFISVTLLQERMGWLGWFGSALILSSVVLMNLRQSDATSNANESKSAS</sequence>
<name>M1V9U7_CYAM1</name>
<dbReference type="PANTHER" id="PTHR42920:SF23">
    <property type="entry name" value="EAMA DOMAIN-CONTAINING PROTEIN"/>
    <property type="match status" value="1"/>
</dbReference>
<evidence type="ECO:0000313" key="8">
    <source>
        <dbReference type="EMBL" id="BAM81749.1"/>
    </source>
</evidence>
<accession>M1V9U7</accession>
<reference evidence="8 9" key="2">
    <citation type="journal article" date="2007" name="BMC Biol.">
        <title>A 100%-complete sequence reveals unusually simple genomic features in the hot-spring red alga Cyanidioschyzon merolae.</title>
        <authorList>
            <person name="Nozaki H."/>
            <person name="Takano H."/>
            <person name="Misumi O."/>
            <person name="Terasawa K."/>
            <person name="Matsuzaki M."/>
            <person name="Maruyama S."/>
            <person name="Nishida K."/>
            <person name="Yagisawa F."/>
            <person name="Yoshida Y."/>
            <person name="Fujiwara T."/>
            <person name="Takio S."/>
            <person name="Tamura K."/>
            <person name="Chung S.J."/>
            <person name="Nakamura S."/>
            <person name="Kuroiwa H."/>
            <person name="Tanaka K."/>
            <person name="Sato N."/>
            <person name="Kuroiwa T."/>
        </authorList>
    </citation>
    <scope>NUCLEOTIDE SEQUENCE [LARGE SCALE GENOMIC DNA]</scope>
    <source>
        <strain evidence="8 9">10D</strain>
    </source>
</reference>
<dbReference type="KEGG" id="cme:CYME_CMP102C"/>
<dbReference type="SUPFAM" id="SSF103481">
    <property type="entry name" value="Multidrug resistance efflux transporter EmrE"/>
    <property type="match status" value="1"/>
</dbReference>
<proteinExistence type="predicted"/>
<dbReference type="InterPro" id="IPR000620">
    <property type="entry name" value="EamA_dom"/>
</dbReference>
<feature type="transmembrane region" description="Helical" evidence="6">
    <location>
        <begin position="393"/>
        <end position="413"/>
    </location>
</feature>
<dbReference type="eggNOG" id="ENOG502S6AJ">
    <property type="taxonomic scope" value="Eukaryota"/>
</dbReference>
<evidence type="ECO:0000259" key="7">
    <source>
        <dbReference type="Pfam" id="PF00892"/>
    </source>
</evidence>
<feature type="transmembrane region" description="Helical" evidence="6">
    <location>
        <begin position="167"/>
        <end position="190"/>
    </location>
</feature>
<evidence type="ECO:0000256" key="4">
    <source>
        <dbReference type="ARBA" id="ARBA00022989"/>
    </source>
</evidence>
<protein>
    <recommendedName>
        <fullName evidence="7">EamA domain-containing protein</fullName>
    </recommendedName>
</protein>
<evidence type="ECO:0000313" key="9">
    <source>
        <dbReference type="Proteomes" id="UP000007014"/>
    </source>
</evidence>
<keyword evidence="2" id="KW-1003">Cell membrane</keyword>
<comment type="subcellular location">
    <subcellularLocation>
        <location evidence="1">Cell membrane</location>
        <topology evidence="1">Multi-pass membrane protein</topology>
    </subcellularLocation>
</comment>
<gene>
    <name evidence="8" type="ORF">CYME_CMP102C</name>
</gene>
<dbReference type="HOGENOM" id="CLU_033863_22_1_1"/>
<feature type="transmembrane region" description="Helical" evidence="6">
    <location>
        <begin position="318"/>
        <end position="338"/>
    </location>
</feature>
<evidence type="ECO:0000256" key="2">
    <source>
        <dbReference type="ARBA" id="ARBA00022475"/>
    </source>
</evidence>
<evidence type="ECO:0000256" key="6">
    <source>
        <dbReference type="SAM" id="Phobius"/>
    </source>
</evidence>
<feature type="transmembrane region" description="Helical" evidence="6">
    <location>
        <begin position="288"/>
        <end position="306"/>
    </location>
</feature>
<dbReference type="GeneID" id="16996026"/>
<keyword evidence="9" id="KW-1185">Reference proteome</keyword>
<dbReference type="RefSeq" id="XP_005537785.1">
    <property type="nucleotide sequence ID" value="XM_005537728.1"/>
</dbReference>
<feature type="transmembrane region" description="Helical" evidence="6">
    <location>
        <begin position="202"/>
        <end position="219"/>
    </location>
</feature>
<evidence type="ECO:0000256" key="3">
    <source>
        <dbReference type="ARBA" id="ARBA00022692"/>
    </source>
</evidence>
<dbReference type="PANTHER" id="PTHR42920">
    <property type="entry name" value="OS03G0707200 PROTEIN-RELATED"/>
    <property type="match status" value="1"/>
</dbReference>
<feature type="transmembrane region" description="Helical" evidence="6">
    <location>
        <begin position="85"/>
        <end position="105"/>
    </location>
</feature>
<keyword evidence="4 6" id="KW-1133">Transmembrane helix</keyword>